<feature type="region of interest" description="Disordered" evidence="1">
    <location>
        <begin position="107"/>
        <end position="127"/>
    </location>
</feature>
<protein>
    <recommendedName>
        <fullName evidence="2">Large polyvalent protein associated domain-containing protein</fullName>
    </recommendedName>
</protein>
<gene>
    <name evidence="3" type="ORF">WMO66_14080</name>
</gene>
<proteinExistence type="predicted"/>
<feature type="non-terminal residue" evidence="3">
    <location>
        <position position="1"/>
    </location>
</feature>
<evidence type="ECO:0000313" key="3">
    <source>
        <dbReference type="EMBL" id="MEQ2512354.1"/>
    </source>
</evidence>
<evidence type="ECO:0000313" key="4">
    <source>
        <dbReference type="Proteomes" id="UP001491552"/>
    </source>
</evidence>
<feature type="region of interest" description="Disordered" evidence="1">
    <location>
        <begin position="139"/>
        <end position="163"/>
    </location>
</feature>
<name>A0ABV1GB58_9FIRM</name>
<sequence length="163" mass="18402">YKMTCSVWEDTKYDRETKQSVPVAWYVTWDVYVNSPKEGYGEKIAGQNQKRYTDKAAAMKYLDGRKKAYSHLFTEISPQIPKEYEHHFTVHGTLLPGYTVEGQEPVKAEHTAAEVSEGDISLPEKAEKPSVLGKLAAAKLDAKESGQPVRQGEKYQSEERSSL</sequence>
<accession>A0ABV1GB58</accession>
<dbReference type="EMBL" id="JBBMFF010000270">
    <property type="protein sequence ID" value="MEQ2512354.1"/>
    <property type="molecule type" value="Genomic_DNA"/>
</dbReference>
<feature type="domain" description="Large polyvalent protein associated" evidence="2">
    <location>
        <begin position="1"/>
        <end position="102"/>
    </location>
</feature>
<dbReference type="InterPro" id="IPR040672">
    <property type="entry name" value="LPD34"/>
</dbReference>
<organism evidence="3 4">
    <name type="scientific">Faecousia intestinalis</name>
    <dbReference type="NCBI Taxonomy" id="3133167"/>
    <lineage>
        <taxon>Bacteria</taxon>
        <taxon>Bacillati</taxon>
        <taxon>Bacillota</taxon>
        <taxon>Clostridia</taxon>
        <taxon>Eubacteriales</taxon>
        <taxon>Oscillospiraceae</taxon>
        <taxon>Faecousia</taxon>
    </lineage>
</organism>
<comment type="caution">
    <text evidence="3">The sequence shown here is derived from an EMBL/GenBank/DDBJ whole genome shotgun (WGS) entry which is preliminary data.</text>
</comment>
<evidence type="ECO:0000259" key="2">
    <source>
        <dbReference type="Pfam" id="PF18852"/>
    </source>
</evidence>
<dbReference type="Pfam" id="PF18852">
    <property type="entry name" value="LPD34"/>
    <property type="match status" value="1"/>
</dbReference>
<keyword evidence="4" id="KW-1185">Reference proteome</keyword>
<feature type="compositionally biased region" description="Basic and acidic residues" evidence="1">
    <location>
        <begin position="151"/>
        <end position="163"/>
    </location>
</feature>
<evidence type="ECO:0000256" key="1">
    <source>
        <dbReference type="SAM" id="MobiDB-lite"/>
    </source>
</evidence>
<reference evidence="3 4" key="1">
    <citation type="submission" date="2024-03" db="EMBL/GenBank/DDBJ databases">
        <title>Human intestinal bacterial collection.</title>
        <authorList>
            <person name="Pauvert C."/>
            <person name="Hitch T.C.A."/>
            <person name="Clavel T."/>
        </authorList>
    </citation>
    <scope>NUCLEOTIDE SEQUENCE [LARGE SCALE GENOMIC DNA]</scope>
    <source>
        <strain evidence="3 4">CLA-AA-H192</strain>
    </source>
</reference>
<dbReference type="Proteomes" id="UP001491552">
    <property type="component" value="Unassembled WGS sequence"/>
</dbReference>